<sequence length="81" mass="8870">MSGNLSTSWRFWKATRDGGFQLPGHMMWIIDKGLVTPLGGKRPVLRFFVVGAIIFLIVAGGIAAVATGFFEQPSPYREEGN</sequence>
<accession>A0A1D8AET6</accession>
<keyword evidence="2" id="KW-0614">Plasmid</keyword>
<keyword evidence="1" id="KW-0472">Membrane</keyword>
<dbReference type="Proteomes" id="UP000094626">
    <property type="component" value="Plasmid pSA2"/>
</dbReference>
<keyword evidence="1" id="KW-1133">Transmembrane helix</keyword>
<feature type="transmembrane region" description="Helical" evidence="1">
    <location>
        <begin position="47"/>
        <end position="70"/>
    </location>
</feature>
<dbReference type="EMBL" id="CP017077">
    <property type="protein sequence ID" value="AOR80622.1"/>
    <property type="molecule type" value="Genomic_DNA"/>
</dbReference>
<name>A0A1D8AET6_9SPHN</name>
<evidence type="ECO:0000313" key="3">
    <source>
        <dbReference type="Proteomes" id="UP000094626"/>
    </source>
</evidence>
<proteinExistence type="predicted"/>
<evidence type="ECO:0000313" key="2">
    <source>
        <dbReference type="EMBL" id="AOR80622.1"/>
    </source>
</evidence>
<dbReference type="KEGG" id="nre:BES08_27685"/>
<geneLocation type="plasmid" evidence="2 3">
    <name>pSA2</name>
</geneLocation>
<organism evidence="2 3">
    <name type="scientific">Novosphingobium resinovorum</name>
    <dbReference type="NCBI Taxonomy" id="158500"/>
    <lineage>
        <taxon>Bacteria</taxon>
        <taxon>Pseudomonadati</taxon>
        <taxon>Pseudomonadota</taxon>
        <taxon>Alphaproteobacteria</taxon>
        <taxon>Sphingomonadales</taxon>
        <taxon>Sphingomonadaceae</taxon>
        <taxon>Novosphingobium</taxon>
    </lineage>
</organism>
<keyword evidence="1" id="KW-0812">Transmembrane</keyword>
<protein>
    <submittedName>
        <fullName evidence="2">Uncharacterized protein</fullName>
    </submittedName>
</protein>
<gene>
    <name evidence="2" type="ORF">BES08_27685</name>
</gene>
<evidence type="ECO:0000256" key="1">
    <source>
        <dbReference type="SAM" id="Phobius"/>
    </source>
</evidence>
<reference evidence="3" key="1">
    <citation type="journal article" date="2017" name="J. Biotechnol.">
        <title>Complete genome sequence of Novosphingobium resinovorum SA1, a versatile xenobiotic-degrading bacterium capable of utilizing sulfanilic acid.</title>
        <authorList>
            <person name="Hegedus B."/>
            <person name="Kos P.B."/>
            <person name="Balint B."/>
            <person name="Maroti G."/>
            <person name="Gan H.M."/>
            <person name="Perei K."/>
            <person name="Rakhely G."/>
        </authorList>
    </citation>
    <scope>NUCLEOTIDE SEQUENCE [LARGE SCALE GENOMIC DNA]</scope>
    <source>
        <strain evidence="3">SA1</strain>
    </source>
</reference>
<keyword evidence="3" id="KW-1185">Reference proteome</keyword>
<dbReference type="AlphaFoldDB" id="A0A1D8AET6"/>